<sequence>MQQRDGFEGVGREGGEGANEAYRGENPPGRVKEGGVRENEHQAHQKRADDVDKKGSPGQLGRQKTIDRPGKRKTRQGAQASARENKKCRRHGAILPRTGPQRIY</sequence>
<dbReference type="EMBL" id="VSSQ01000053">
    <property type="protein sequence ID" value="MPL70505.1"/>
    <property type="molecule type" value="Genomic_DNA"/>
</dbReference>
<name>A0A644TUD0_9ZZZZ</name>
<evidence type="ECO:0000256" key="1">
    <source>
        <dbReference type="SAM" id="MobiDB-lite"/>
    </source>
</evidence>
<feature type="region of interest" description="Disordered" evidence="1">
    <location>
        <begin position="1"/>
        <end position="104"/>
    </location>
</feature>
<gene>
    <name evidence="2" type="ORF">SDC9_16262</name>
</gene>
<protein>
    <submittedName>
        <fullName evidence="2">Uncharacterized protein</fullName>
    </submittedName>
</protein>
<feature type="compositionally biased region" description="Basic and acidic residues" evidence="1">
    <location>
        <begin position="30"/>
        <end position="55"/>
    </location>
</feature>
<feature type="compositionally biased region" description="Basic and acidic residues" evidence="1">
    <location>
        <begin position="1"/>
        <end position="15"/>
    </location>
</feature>
<dbReference type="AlphaFoldDB" id="A0A644TUD0"/>
<organism evidence="2">
    <name type="scientific">bioreactor metagenome</name>
    <dbReference type="NCBI Taxonomy" id="1076179"/>
    <lineage>
        <taxon>unclassified sequences</taxon>
        <taxon>metagenomes</taxon>
        <taxon>ecological metagenomes</taxon>
    </lineage>
</organism>
<accession>A0A644TUD0</accession>
<proteinExistence type="predicted"/>
<comment type="caution">
    <text evidence="2">The sequence shown here is derived from an EMBL/GenBank/DDBJ whole genome shotgun (WGS) entry which is preliminary data.</text>
</comment>
<reference evidence="2" key="1">
    <citation type="submission" date="2019-08" db="EMBL/GenBank/DDBJ databases">
        <authorList>
            <person name="Kucharzyk K."/>
            <person name="Murdoch R.W."/>
            <person name="Higgins S."/>
            <person name="Loffler F."/>
        </authorList>
    </citation>
    <scope>NUCLEOTIDE SEQUENCE</scope>
</reference>
<evidence type="ECO:0000313" key="2">
    <source>
        <dbReference type="EMBL" id="MPL70505.1"/>
    </source>
</evidence>